<dbReference type="InterPro" id="IPR028366">
    <property type="entry name" value="PhoU"/>
</dbReference>
<evidence type="ECO:0000256" key="1">
    <source>
        <dbReference type="ARBA" id="ARBA00004496"/>
    </source>
</evidence>
<evidence type="ECO:0000256" key="5">
    <source>
        <dbReference type="ARBA" id="ARBA00022490"/>
    </source>
</evidence>
<dbReference type="Proteomes" id="UP001174909">
    <property type="component" value="Unassembled WGS sequence"/>
</dbReference>
<keyword evidence="4" id="KW-0813">Transport</keyword>
<comment type="subunit">
    <text evidence="3">Homodimer.</text>
</comment>
<dbReference type="EMBL" id="CASHTH010000899">
    <property type="protein sequence ID" value="CAI8008819.1"/>
    <property type="molecule type" value="Genomic_DNA"/>
</dbReference>
<gene>
    <name evidence="8" type="ORF">GBAR_LOCUS6004</name>
</gene>
<dbReference type="Gene3D" id="1.20.58.220">
    <property type="entry name" value="Phosphate transport system protein phou homolog 2, domain 2"/>
    <property type="match status" value="2"/>
</dbReference>
<evidence type="ECO:0000259" key="7">
    <source>
        <dbReference type="Pfam" id="PF01895"/>
    </source>
</evidence>
<comment type="subcellular location">
    <subcellularLocation>
        <location evidence="1">Cytoplasm</location>
    </subcellularLocation>
</comment>
<evidence type="ECO:0000256" key="3">
    <source>
        <dbReference type="ARBA" id="ARBA00011738"/>
    </source>
</evidence>
<dbReference type="AlphaFoldDB" id="A0AA35RCA0"/>
<dbReference type="GO" id="GO:0006817">
    <property type="term" value="P:phosphate ion transport"/>
    <property type="evidence" value="ECO:0007669"/>
    <property type="project" value="UniProtKB-KW"/>
</dbReference>
<name>A0AA35RCA0_GEOBA</name>
<evidence type="ECO:0000256" key="2">
    <source>
        <dbReference type="ARBA" id="ARBA00008107"/>
    </source>
</evidence>
<protein>
    <submittedName>
        <fullName evidence="8">Phosphate-specific transport system accessory protein PhoU homolog</fullName>
    </submittedName>
</protein>
<evidence type="ECO:0000256" key="4">
    <source>
        <dbReference type="ARBA" id="ARBA00022448"/>
    </source>
</evidence>
<dbReference type="InterPro" id="IPR038078">
    <property type="entry name" value="PhoU-like_sf"/>
</dbReference>
<comment type="similarity">
    <text evidence="2">Belongs to the PhoU family.</text>
</comment>
<dbReference type="NCBIfam" id="TIGR02135">
    <property type="entry name" value="phoU_full"/>
    <property type="match status" value="1"/>
</dbReference>
<evidence type="ECO:0000313" key="8">
    <source>
        <dbReference type="EMBL" id="CAI8008819.1"/>
    </source>
</evidence>
<dbReference type="GO" id="GO:0045936">
    <property type="term" value="P:negative regulation of phosphate metabolic process"/>
    <property type="evidence" value="ECO:0007669"/>
    <property type="project" value="InterPro"/>
</dbReference>
<dbReference type="Pfam" id="PF01895">
    <property type="entry name" value="PhoU"/>
    <property type="match status" value="2"/>
</dbReference>
<feature type="domain" description="PhoU" evidence="7">
    <location>
        <begin position="26"/>
        <end position="111"/>
    </location>
</feature>
<evidence type="ECO:0000256" key="6">
    <source>
        <dbReference type="ARBA" id="ARBA00022592"/>
    </source>
</evidence>
<comment type="caution">
    <text evidence="8">The sequence shown here is derived from an EMBL/GenBank/DDBJ whole genome shotgun (WGS) entry which is preliminary data.</text>
</comment>
<dbReference type="PANTHER" id="PTHR42930">
    <property type="entry name" value="PHOSPHATE-SPECIFIC TRANSPORT SYSTEM ACCESSORY PROTEIN PHOU"/>
    <property type="match status" value="1"/>
</dbReference>
<organism evidence="8 9">
    <name type="scientific">Geodia barretti</name>
    <name type="common">Barrett's horny sponge</name>
    <dbReference type="NCBI Taxonomy" id="519541"/>
    <lineage>
        <taxon>Eukaryota</taxon>
        <taxon>Metazoa</taxon>
        <taxon>Porifera</taxon>
        <taxon>Demospongiae</taxon>
        <taxon>Heteroscleromorpha</taxon>
        <taxon>Tetractinellida</taxon>
        <taxon>Astrophorina</taxon>
        <taxon>Geodiidae</taxon>
        <taxon>Geodia</taxon>
    </lineage>
</organism>
<dbReference type="GO" id="GO:0005737">
    <property type="term" value="C:cytoplasm"/>
    <property type="evidence" value="ECO:0007669"/>
    <property type="project" value="UniProtKB-SubCell"/>
</dbReference>
<dbReference type="InterPro" id="IPR026022">
    <property type="entry name" value="PhoU_dom"/>
</dbReference>
<sequence>MVTPQTPRVTRHFEEELEHLKRRLLVMAGAVEEQVRRVVQSLVDRDHDLAQQVLNGDDPINRLQIEIDERCFRLLALYQPVATDLRMVVSSVKINSELERVGDFAVNIAEATLRYLDQPAVKPLIDIPRMGDIAQKMLRDSLNAFVTQDVALAQEVLERDDALDRLKDQVFRELLSFMLANSRLTESALDLILTSRHLERVGDHATNIAEEAIFIVSGRDVRHHGLDGGATE</sequence>
<dbReference type="GO" id="GO:0030643">
    <property type="term" value="P:intracellular phosphate ion homeostasis"/>
    <property type="evidence" value="ECO:0007669"/>
    <property type="project" value="InterPro"/>
</dbReference>
<accession>A0AA35RCA0</accession>
<keyword evidence="6" id="KW-0592">Phosphate transport</keyword>
<reference evidence="8" key="1">
    <citation type="submission" date="2023-03" db="EMBL/GenBank/DDBJ databases">
        <authorList>
            <person name="Steffen K."/>
            <person name="Cardenas P."/>
        </authorList>
    </citation>
    <scope>NUCLEOTIDE SEQUENCE</scope>
</reference>
<dbReference type="SUPFAM" id="SSF109755">
    <property type="entry name" value="PhoU-like"/>
    <property type="match status" value="1"/>
</dbReference>
<keyword evidence="5" id="KW-0963">Cytoplasm</keyword>
<evidence type="ECO:0000313" key="9">
    <source>
        <dbReference type="Proteomes" id="UP001174909"/>
    </source>
</evidence>
<feature type="domain" description="PhoU" evidence="7">
    <location>
        <begin position="127"/>
        <end position="211"/>
    </location>
</feature>
<dbReference type="FunFam" id="1.20.58.220:FF:000004">
    <property type="entry name" value="Phosphate-specific transport system accessory protein PhoU"/>
    <property type="match status" value="1"/>
</dbReference>
<keyword evidence="9" id="KW-1185">Reference proteome</keyword>
<proteinExistence type="inferred from homology"/>
<dbReference type="PIRSF" id="PIRSF003107">
    <property type="entry name" value="PhoU"/>
    <property type="match status" value="1"/>
</dbReference>
<dbReference type="PANTHER" id="PTHR42930:SF3">
    <property type="entry name" value="PHOSPHATE-SPECIFIC TRANSPORT SYSTEM ACCESSORY PROTEIN PHOU"/>
    <property type="match status" value="1"/>
</dbReference>